<proteinExistence type="predicted"/>
<protein>
    <submittedName>
        <fullName evidence="1">Uncharacterized protein</fullName>
    </submittedName>
</protein>
<evidence type="ECO:0000313" key="1">
    <source>
        <dbReference type="EMBL" id="WTT18079.1"/>
    </source>
</evidence>
<name>A0AAU2A156_9ACTN</name>
<gene>
    <name evidence="1" type="ORF">OHA22_22335</name>
</gene>
<organism evidence="1">
    <name type="scientific">Streptomyces sp. NBC_00093</name>
    <dbReference type="NCBI Taxonomy" id="2975649"/>
    <lineage>
        <taxon>Bacteria</taxon>
        <taxon>Bacillati</taxon>
        <taxon>Actinomycetota</taxon>
        <taxon>Actinomycetes</taxon>
        <taxon>Kitasatosporales</taxon>
        <taxon>Streptomycetaceae</taxon>
        <taxon>Streptomyces</taxon>
    </lineage>
</organism>
<dbReference type="EMBL" id="CP108222">
    <property type="protein sequence ID" value="WTT18079.1"/>
    <property type="molecule type" value="Genomic_DNA"/>
</dbReference>
<reference evidence="1" key="1">
    <citation type="submission" date="2022-10" db="EMBL/GenBank/DDBJ databases">
        <title>The complete genomes of actinobacterial strains from the NBC collection.</title>
        <authorList>
            <person name="Joergensen T.S."/>
            <person name="Alvarez Arevalo M."/>
            <person name="Sterndorff E.B."/>
            <person name="Faurdal D."/>
            <person name="Vuksanovic O."/>
            <person name="Mourched A.-S."/>
            <person name="Charusanti P."/>
            <person name="Shaw S."/>
            <person name="Blin K."/>
            <person name="Weber T."/>
        </authorList>
    </citation>
    <scope>NUCLEOTIDE SEQUENCE</scope>
    <source>
        <strain evidence="1">NBC_00093</strain>
    </source>
</reference>
<dbReference type="AlphaFoldDB" id="A0AAU2A156"/>
<accession>A0AAU2A156</accession>
<sequence length="202" mass="21873">MDPTSIDEVDDIEWGVRLLAATPTHEGRDPELLRQWARTADEFGSRLALAPVPSSTARVVERADGLERMLLARYTSRPPTVELYTDTLALAEELVDARGWRAWYPPGSVRAAALAHEAVHAHLHHGPAKAALKQALGHTVLRLGRHRLAGHVAGAEEVAAHAYARTVCGLGRSPLLITAALRTALTRPGTPAPRSPAPRREN</sequence>